<accession>A0AA49GB68</accession>
<evidence type="ECO:0000313" key="1">
    <source>
        <dbReference type="EMBL" id="WKK77733.2"/>
    </source>
</evidence>
<dbReference type="InterPro" id="IPR014942">
    <property type="entry name" value="AbiEii"/>
</dbReference>
<dbReference type="EMBL" id="CP129971">
    <property type="protein sequence ID" value="WKK77733.2"/>
    <property type="molecule type" value="Genomic_DNA"/>
</dbReference>
<keyword evidence="2" id="KW-1185">Reference proteome</keyword>
<dbReference type="Gene3D" id="3.10.450.620">
    <property type="entry name" value="JHP933, nucleotidyltransferase-like core domain"/>
    <property type="match status" value="1"/>
</dbReference>
<dbReference type="KEGG" id="msaa:QYS49_11950"/>
<sequence length="264" mass="31228">MISKPYIAKWKDEAPWTTNEQVEQDLIISRALVALFSDEFLNENLAFRGGTALHKLYLNPAPRYSEDIDLVQIKEGPIKPILKRIGEVITFFEEERVIKQKANNNTILYRFDSEYSPDIRLRLKIEINCREHFNLLGWNSFPFSVNSEWFTGECNINTYHLDELLGTKLRALYQRKKGRDLFDLYYADQHAKLDYDRIIHCYKEYMKFVVGKPPTQKEFLLNMEEKTKSPLFLGDMEGLLNPNLKYNQDQAFDWLINQLSERLI</sequence>
<gene>
    <name evidence="1" type="ORF">QYS49_11950</name>
</gene>
<dbReference type="AlphaFoldDB" id="A0AA49GB68"/>
<reference evidence="1 2" key="1">
    <citation type="submission" date="2023-08" db="EMBL/GenBank/DDBJ databases">
        <title>Comparative genomics and taxonomic characterization of three novel marine species of genus Marivirga.</title>
        <authorList>
            <person name="Muhammad N."/>
            <person name="Kim S.-G."/>
        </authorList>
    </citation>
    <scope>NUCLEOTIDE SEQUENCE [LARGE SCALE GENOMIC DNA]</scope>
    <source>
        <strain evidence="1 2">BDSF4-3</strain>
    </source>
</reference>
<dbReference type="Pfam" id="PF08843">
    <property type="entry name" value="AbiEii"/>
    <property type="match status" value="1"/>
</dbReference>
<proteinExistence type="predicted"/>
<keyword evidence="1" id="KW-0808">Transferase</keyword>
<protein>
    <submittedName>
        <fullName evidence="1">Nucleotidyl transferase AbiEii/AbiGii toxin family protein</fullName>
    </submittedName>
</protein>
<dbReference type="GO" id="GO:0016740">
    <property type="term" value="F:transferase activity"/>
    <property type="evidence" value="ECO:0007669"/>
    <property type="project" value="UniProtKB-KW"/>
</dbReference>
<evidence type="ECO:0000313" key="2">
    <source>
        <dbReference type="Proteomes" id="UP001230496"/>
    </source>
</evidence>
<name>A0AA49GB68_9BACT</name>
<dbReference type="RefSeq" id="WP_308349379.1">
    <property type="nucleotide sequence ID" value="NZ_CP129971.1"/>
</dbReference>
<organism evidence="1 2">
    <name type="scientific">Marivirga salinarum</name>
    <dbReference type="NCBI Taxonomy" id="3059078"/>
    <lineage>
        <taxon>Bacteria</taxon>
        <taxon>Pseudomonadati</taxon>
        <taxon>Bacteroidota</taxon>
        <taxon>Cytophagia</taxon>
        <taxon>Cytophagales</taxon>
        <taxon>Marivirgaceae</taxon>
        <taxon>Marivirga</taxon>
    </lineage>
</organism>
<dbReference type="Proteomes" id="UP001230496">
    <property type="component" value="Chromosome"/>
</dbReference>